<evidence type="ECO:0000313" key="2">
    <source>
        <dbReference type="Proteomes" id="UP001331761"/>
    </source>
</evidence>
<feature type="non-terminal residue" evidence="1">
    <location>
        <position position="51"/>
    </location>
</feature>
<evidence type="ECO:0000313" key="1">
    <source>
        <dbReference type="EMBL" id="KAK5977219.1"/>
    </source>
</evidence>
<comment type="caution">
    <text evidence="1">The sequence shown here is derived from an EMBL/GenBank/DDBJ whole genome shotgun (WGS) entry which is preliminary data.</text>
</comment>
<dbReference type="AlphaFoldDB" id="A0AAN8IJU2"/>
<organism evidence="1 2">
    <name type="scientific">Trichostrongylus colubriformis</name>
    <name type="common">Black scour worm</name>
    <dbReference type="NCBI Taxonomy" id="6319"/>
    <lineage>
        <taxon>Eukaryota</taxon>
        <taxon>Metazoa</taxon>
        <taxon>Ecdysozoa</taxon>
        <taxon>Nematoda</taxon>
        <taxon>Chromadorea</taxon>
        <taxon>Rhabditida</taxon>
        <taxon>Rhabditina</taxon>
        <taxon>Rhabditomorpha</taxon>
        <taxon>Strongyloidea</taxon>
        <taxon>Trichostrongylidae</taxon>
        <taxon>Trichostrongylus</taxon>
    </lineage>
</organism>
<protein>
    <submittedName>
        <fullName evidence="1">Uncharacterized protein</fullName>
    </submittedName>
</protein>
<keyword evidence="2" id="KW-1185">Reference proteome</keyword>
<dbReference type="Proteomes" id="UP001331761">
    <property type="component" value="Unassembled WGS sequence"/>
</dbReference>
<reference evidence="1 2" key="1">
    <citation type="submission" date="2019-10" db="EMBL/GenBank/DDBJ databases">
        <title>Assembly and Annotation for the nematode Trichostrongylus colubriformis.</title>
        <authorList>
            <person name="Martin J."/>
        </authorList>
    </citation>
    <scope>NUCLEOTIDE SEQUENCE [LARGE SCALE GENOMIC DNA]</scope>
    <source>
        <strain evidence="1">G859</strain>
        <tissue evidence="1">Whole worm</tissue>
    </source>
</reference>
<dbReference type="EMBL" id="WIXE01010896">
    <property type="protein sequence ID" value="KAK5977219.1"/>
    <property type="molecule type" value="Genomic_DNA"/>
</dbReference>
<name>A0AAN8IJU2_TRICO</name>
<gene>
    <name evidence="1" type="ORF">GCK32_013398</name>
</gene>
<proteinExistence type="predicted"/>
<accession>A0AAN8IJU2</accession>
<sequence>MKSVLVKRMVVVAQCPLCPGRQCTRLTTISLFSVGEDGIAASEAAPNHMAQ</sequence>